<accession>A0A517R5B6</accession>
<dbReference type="Proteomes" id="UP000317318">
    <property type="component" value="Chromosome"/>
</dbReference>
<dbReference type="AlphaFoldDB" id="A0A517R5B6"/>
<dbReference type="OrthoDB" id="279132at2"/>
<evidence type="ECO:0000313" key="2">
    <source>
        <dbReference type="Proteomes" id="UP000317318"/>
    </source>
</evidence>
<gene>
    <name evidence="1" type="ORF">Pan189_34890</name>
</gene>
<dbReference type="SUPFAM" id="SSF52172">
    <property type="entry name" value="CheY-like"/>
    <property type="match status" value="1"/>
</dbReference>
<proteinExistence type="predicted"/>
<sequence length="128" mass="14103">MKSQRVLSVGQCAPDNMSLRSFLTETFDVSWDTADSKSQAIEMSKAEEYALVLVNRKLDADYSEGMEVLKAIKTAEETAETPVMIVSNFEDAQKTAVGVGAEYGFGKNEIGNDEVVDRLKPYLGEPKK</sequence>
<organism evidence="1 2">
    <name type="scientific">Stratiformator vulcanicus</name>
    <dbReference type="NCBI Taxonomy" id="2527980"/>
    <lineage>
        <taxon>Bacteria</taxon>
        <taxon>Pseudomonadati</taxon>
        <taxon>Planctomycetota</taxon>
        <taxon>Planctomycetia</taxon>
        <taxon>Planctomycetales</taxon>
        <taxon>Planctomycetaceae</taxon>
        <taxon>Stratiformator</taxon>
    </lineage>
</organism>
<dbReference type="KEGG" id="svp:Pan189_34890"/>
<reference evidence="1 2" key="1">
    <citation type="submission" date="2019-02" db="EMBL/GenBank/DDBJ databases">
        <title>Deep-cultivation of Planctomycetes and their phenomic and genomic characterization uncovers novel biology.</title>
        <authorList>
            <person name="Wiegand S."/>
            <person name="Jogler M."/>
            <person name="Boedeker C."/>
            <person name="Pinto D."/>
            <person name="Vollmers J."/>
            <person name="Rivas-Marin E."/>
            <person name="Kohn T."/>
            <person name="Peeters S.H."/>
            <person name="Heuer A."/>
            <person name="Rast P."/>
            <person name="Oberbeckmann S."/>
            <person name="Bunk B."/>
            <person name="Jeske O."/>
            <person name="Meyerdierks A."/>
            <person name="Storesund J.E."/>
            <person name="Kallscheuer N."/>
            <person name="Luecker S."/>
            <person name="Lage O.M."/>
            <person name="Pohl T."/>
            <person name="Merkel B.J."/>
            <person name="Hornburger P."/>
            <person name="Mueller R.-W."/>
            <person name="Bruemmer F."/>
            <person name="Labrenz M."/>
            <person name="Spormann A.M."/>
            <person name="Op den Camp H."/>
            <person name="Overmann J."/>
            <person name="Amann R."/>
            <person name="Jetten M.S.M."/>
            <person name="Mascher T."/>
            <person name="Medema M.H."/>
            <person name="Devos D.P."/>
            <person name="Kaster A.-K."/>
            <person name="Ovreas L."/>
            <person name="Rohde M."/>
            <person name="Galperin M.Y."/>
            <person name="Jogler C."/>
        </authorList>
    </citation>
    <scope>NUCLEOTIDE SEQUENCE [LARGE SCALE GENOMIC DNA]</scope>
    <source>
        <strain evidence="1 2">Pan189</strain>
    </source>
</reference>
<evidence type="ECO:0000313" key="1">
    <source>
        <dbReference type="EMBL" id="QDT39087.1"/>
    </source>
</evidence>
<dbReference type="Gene3D" id="3.40.50.2300">
    <property type="match status" value="1"/>
</dbReference>
<dbReference type="InterPro" id="IPR011006">
    <property type="entry name" value="CheY-like_superfamily"/>
</dbReference>
<name>A0A517R5B6_9PLAN</name>
<protein>
    <submittedName>
        <fullName evidence="1">Response regulator receiver domain protein</fullName>
    </submittedName>
</protein>
<keyword evidence="2" id="KW-1185">Reference proteome</keyword>
<dbReference type="RefSeq" id="WP_145365262.1">
    <property type="nucleotide sequence ID" value="NZ_CP036268.1"/>
</dbReference>
<dbReference type="EMBL" id="CP036268">
    <property type="protein sequence ID" value="QDT39087.1"/>
    <property type="molecule type" value="Genomic_DNA"/>
</dbReference>